<evidence type="ECO:0000256" key="2">
    <source>
        <dbReference type="ARBA" id="ARBA00012543"/>
    </source>
</evidence>
<dbReference type="PANTHER" id="PTHR22914:SF46">
    <property type="entry name" value="CHITIN SYNTHASE"/>
    <property type="match status" value="1"/>
</dbReference>
<proteinExistence type="predicted"/>
<dbReference type="SUPFAM" id="SSF53448">
    <property type="entry name" value="Nucleotide-diphospho-sugar transferases"/>
    <property type="match status" value="1"/>
</dbReference>
<keyword evidence="5 9" id="KW-0812">Transmembrane</keyword>
<dbReference type="Gene3D" id="3.90.550.10">
    <property type="entry name" value="Spore Coat Polysaccharide Biosynthesis Protein SpsA, Chain A"/>
    <property type="match status" value="1"/>
</dbReference>
<keyword evidence="3" id="KW-0328">Glycosyltransferase</keyword>
<feature type="compositionally biased region" description="Basic and acidic residues" evidence="8">
    <location>
        <begin position="863"/>
        <end position="874"/>
    </location>
</feature>
<accession>A0AAV9XBU2</accession>
<keyword evidence="7 9" id="KW-0472">Membrane</keyword>
<name>A0AAV9XBU2_9PEZI</name>
<feature type="transmembrane region" description="Helical" evidence="9">
    <location>
        <begin position="528"/>
        <end position="546"/>
    </location>
</feature>
<dbReference type="InterPro" id="IPR029044">
    <property type="entry name" value="Nucleotide-diphossugar_trans"/>
</dbReference>
<evidence type="ECO:0000256" key="7">
    <source>
        <dbReference type="ARBA" id="ARBA00023136"/>
    </source>
</evidence>
<dbReference type="EMBL" id="JAVHJO010000009">
    <property type="protein sequence ID" value="KAK6537378.1"/>
    <property type="molecule type" value="Genomic_DNA"/>
</dbReference>
<evidence type="ECO:0000256" key="4">
    <source>
        <dbReference type="ARBA" id="ARBA00022679"/>
    </source>
</evidence>
<dbReference type="GO" id="GO:0006031">
    <property type="term" value="P:chitin biosynthetic process"/>
    <property type="evidence" value="ECO:0007669"/>
    <property type="project" value="TreeGrafter"/>
</dbReference>
<evidence type="ECO:0000256" key="3">
    <source>
        <dbReference type="ARBA" id="ARBA00022676"/>
    </source>
</evidence>
<evidence type="ECO:0000256" key="1">
    <source>
        <dbReference type="ARBA" id="ARBA00004141"/>
    </source>
</evidence>
<feature type="transmembrane region" description="Helical" evidence="9">
    <location>
        <begin position="122"/>
        <end position="144"/>
    </location>
</feature>
<dbReference type="GO" id="GO:0030428">
    <property type="term" value="C:cell septum"/>
    <property type="evidence" value="ECO:0007669"/>
    <property type="project" value="TreeGrafter"/>
</dbReference>
<evidence type="ECO:0000313" key="11">
    <source>
        <dbReference type="Proteomes" id="UP001365542"/>
    </source>
</evidence>
<feature type="region of interest" description="Disordered" evidence="8">
    <location>
        <begin position="1"/>
        <end position="20"/>
    </location>
</feature>
<reference evidence="10 11" key="1">
    <citation type="submission" date="2019-10" db="EMBL/GenBank/DDBJ databases">
        <authorList>
            <person name="Palmer J.M."/>
        </authorList>
    </citation>
    <scope>NUCLEOTIDE SEQUENCE [LARGE SCALE GENOMIC DNA]</scope>
    <source>
        <strain evidence="10 11">TWF694</strain>
    </source>
</reference>
<feature type="transmembrane region" description="Helical" evidence="9">
    <location>
        <begin position="502"/>
        <end position="521"/>
    </location>
</feature>
<comment type="subcellular location">
    <subcellularLocation>
        <location evidence="1">Membrane</location>
        <topology evidence="1">Multi-pass membrane protein</topology>
    </subcellularLocation>
</comment>
<keyword evidence="4" id="KW-0808">Transferase</keyword>
<sequence length="885" mass="100853">MAATGDEGLPPGLTFPGDISSSKPPIHFDRGDIAFMILGIPVYGAILVEWIVWLAAFLYCFYHCWIKALRSKDYIKVLLTMFMAIFFTILRLFFIPVLIVSIPMPATLRARLPYSWSSLLELVAFYAFTVLLLFPAAIIIFNMFNKSVGRKARYASLLHDDSPKVIIIMPCYNEEAENVMKCINSIASQDYPMACIHVCLSFDSDEIGKEYLEVLSRLGVSGLRRSKYPISIDIRYRGMRVTVSRYSHGGKRHTQKKTFQMIDKLYEQYLERQDDVYLLFIDSDCDLDVYCVQNFMYEMDFLPRQKKKRQVMAMTGVITSRIDKGQASFITLLQDMEYIHGQLFERAVEARCGAVTCLPGALTCLKFSAFRNMSVFYFAEMADKHDNPFDYGQYHLGEDRWLTHLFMIGAKHSYQIGFSTSAFCKTEACATWNSLVNQRTRWFKGFITNEAVMLTDWQLWRRYPFLCIFRMMQDTIRTTALLMILLILSLVTKVQTIQNLPLPLIAISLGANWLFMFVYGWQLKRKKAYLYPILFLVNPLVNWWYLVASVWSYKRRSWGGPRVRKKAGEILQEEEEEEESDGLPELSDRERDAIREAALPWRTLSGRFVPARVDQSGLYHRSDLNLPLSGRSSVVLPQLLSDAASVTTRNSDILYGELSPPLPGRANRYSGVSNFSFDSEVGRLYAPAQSFLRTDSNNVPYFKSRGPTPAPFDDYGVAIPMMAQIMIGRDHRQPELRIPNLQEGDLGEMSISHIHQTEFDDGTPRAISDDTPPFYHYPYSQSVQDTIHMLYPPSVAPIGGDNRPGSPDSWTRDDDAAFSIARPASPSVGNPFDTPPPNSAHVQLLEAPSLKKSKGKLSKKKPRTIEIEEPEGKTKKGGLLGIFKR</sequence>
<protein>
    <recommendedName>
        <fullName evidence="2">chitin synthase</fullName>
        <ecNumber evidence="2">2.4.1.16</ecNumber>
    </recommendedName>
</protein>
<evidence type="ECO:0000256" key="9">
    <source>
        <dbReference type="SAM" id="Phobius"/>
    </source>
</evidence>
<gene>
    <name evidence="10" type="ORF">TWF694_011566</name>
</gene>
<keyword evidence="11" id="KW-1185">Reference proteome</keyword>
<dbReference type="AlphaFoldDB" id="A0AAV9XBU2"/>
<organism evidence="10 11">
    <name type="scientific">Orbilia ellipsospora</name>
    <dbReference type="NCBI Taxonomy" id="2528407"/>
    <lineage>
        <taxon>Eukaryota</taxon>
        <taxon>Fungi</taxon>
        <taxon>Dikarya</taxon>
        <taxon>Ascomycota</taxon>
        <taxon>Pezizomycotina</taxon>
        <taxon>Orbiliomycetes</taxon>
        <taxon>Orbiliales</taxon>
        <taxon>Orbiliaceae</taxon>
        <taxon>Orbilia</taxon>
    </lineage>
</organism>
<dbReference type="GO" id="GO:0071944">
    <property type="term" value="C:cell periphery"/>
    <property type="evidence" value="ECO:0007669"/>
    <property type="project" value="TreeGrafter"/>
</dbReference>
<evidence type="ECO:0000313" key="10">
    <source>
        <dbReference type="EMBL" id="KAK6537378.1"/>
    </source>
</evidence>
<dbReference type="GO" id="GO:0004100">
    <property type="term" value="F:chitin synthase activity"/>
    <property type="evidence" value="ECO:0007669"/>
    <property type="project" value="UniProtKB-EC"/>
</dbReference>
<feature type="transmembrane region" description="Helical" evidence="9">
    <location>
        <begin position="479"/>
        <end position="496"/>
    </location>
</feature>
<feature type="compositionally biased region" description="Basic residues" evidence="8">
    <location>
        <begin position="851"/>
        <end position="862"/>
    </location>
</feature>
<comment type="caution">
    <text evidence="10">The sequence shown here is derived from an EMBL/GenBank/DDBJ whole genome shotgun (WGS) entry which is preliminary data.</text>
</comment>
<evidence type="ECO:0000256" key="6">
    <source>
        <dbReference type="ARBA" id="ARBA00022989"/>
    </source>
</evidence>
<keyword evidence="6 9" id="KW-1133">Transmembrane helix</keyword>
<dbReference type="Pfam" id="PF03142">
    <property type="entry name" value="Chitin_synth_2"/>
    <property type="match status" value="1"/>
</dbReference>
<dbReference type="Proteomes" id="UP001365542">
    <property type="component" value="Unassembled WGS sequence"/>
</dbReference>
<feature type="transmembrane region" description="Helical" evidence="9">
    <location>
        <begin position="33"/>
        <end position="62"/>
    </location>
</feature>
<dbReference type="EC" id="2.4.1.16" evidence="2"/>
<evidence type="ECO:0000256" key="8">
    <source>
        <dbReference type="SAM" id="MobiDB-lite"/>
    </source>
</evidence>
<dbReference type="PANTHER" id="PTHR22914">
    <property type="entry name" value="CHITIN SYNTHASE"/>
    <property type="match status" value="1"/>
</dbReference>
<feature type="region of interest" description="Disordered" evidence="8">
    <location>
        <begin position="822"/>
        <end position="885"/>
    </location>
</feature>
<dbReference type="InterPro" id="IPR004835">
    <property type="entry name" value="Chitin_synth"/>
</dbReference>
<feature type="transmembrane region" description="Helical" evidence="9">
    <location>
        <begin position="74"/>
        <end position="102"/>
    </location>
</feature>
<evidence type="ECO:0000256" key="5">
    <source>
        <dbReference type="ARBA" id="ARBA00022692"/>
    </source>
</evidence>
<dbReference type="GO" id="GO:0016020">
    <property type="term" value="C:membrane"/>
    <property type="evidence" value="ECO:0007669"/>
    <property type="project" value="UniProtKB-SubCell"/>
</dbReference>